<dbReference type="PANTHER" id="PTHR11571">
    <property type="entry name" value="GLUTATHIONE S-TRANSFERASE"/>
    <property type="match status" value="1"/>
</dbReference>
<dbReference type="SFLD" id="SFLDS00019">
    <property type="entry name" value="Glutathione_Transferase_(cytos"/>
    <property type="match status" value="1"/>
</dbReference>
<keyword evidence="9" id="KW-1185">Reference proteome</keyword>
<dbReference type="SUPFAM" id="SSF47616">
    <property type="entry name" value="GST C-terminal domain-like"/>
    <property type="match status" value="1"/>
</dbReference>
<dbReference type="PROSITE" id="PS50405">
    <property type="entry name" value="GST_CTER"/>
    <property type="match status" value="1"/>
</dbReference>
<sequence>MEASIVLGYWNIRGLAQPIRNLLEYTDEKYEDRIYDFDTSDMTNKIKMQGKWPEVKANCATIIGGEGEAAMDFPNLPYLIEKQADGTTLKMTQSNAILKHFARKHDLVVKGENNIARMEMLEEQVMDLKQAIIGYCYDNSIVALRYPNYTEDIQPILKRWEKVLESKQWVMGDKLTYVDFLLYEFLDWHIPLKADIFDGMPSLKAFLERFRALPRIAAYFESDRYHAWPLTSPFAKTFGYFK</sequence>
<dbReference type="OMA" id="PNFEEQR"/>
<dbReference type="FunCoup" id="A0A7M7J9Z8">
    <property type="interactions" value="232"/>
</dbReference>
<dbReference type="EnsemblMetazoa" id="XM_022792712">
    <property type="protein sequence ID" value="XP_022648447"/>
    <property type="gene ID" value="LOC111245011"/>
</dbReference>
<protein>
    <recommendedName>
        <fullName evidence="3">glutathione transferase</fullName>
        <ecNumber evidence="3">2.5.1.18</ecNumber>
    </recommendedName>
</protein>
<evidence type="ECO:0000256" key="2">
    <source>
        <dbReference type="ARBA" id="ARBA00005861"/>
    </source>
</evidence>
<keyword evidence="4" id="KW-0808">Transferase</keyword>
<evidence type="ECO:0000256" key="3">
    <source>
        <dbReference type="ARBA" id="ARBA00012452"/>
    </source>
</evidence>
<dbReference type="InterPro" id="IPR010987">
    <property type="entry name" value="Glutathione-S-Trfase_C-like"/>
</dbReference>
<dbReference type="RefSeq" id="XP_022648447.1">
    <property type="nucleotide sequence ID" value="XM_022792712.1"/>
</dbReference>
<dbReference type="InterPro" id="IPR036282">
    <property type="entry name" value="Glutathione-S-Trfase_C_sf"/>
</dbReference>
<dbReference type="GO" id="GO:0006749">
    <property type="term" value="P:glutathione metabolic process"/>
    <property type="evidence" value="ECO:0007669"/>
    <property type="project" value="TreeGrafter"/>
</dbReference>
<dbReference type="InterPro" id="IPR036249">
    <property type="entry name" value="Thioredoxin-like_sf"/>
</dbReference>
<dbReference type="PROSITE" id="PS50404">
    <property type="entry name" value="GST_NTER"/>
    <property type="match status" value="1"/>
</dbReference>
<dbReference type="AlphaFoldDB" id="A0A7M7J9Z8"/>
<dbReference type="EC" id="2.5.1.18" evidence="3"/>
<evidence type="ECO:0000256" key="4">
    <source>
        <dbReference type="ARBA" id="ARBA00022679"/>
    </source>
</evidence>
<dbReference type="SFLD" id="SFLDG01205">
    <property type="entry name" value="AMPS.1"/>
    <property type="match status" value="1"/>
</dbReference>
<dbReference type="Gene3D" id="1.20.1050.10">
    <property type="match status" value="1"/>
</dbReference>
<dbReference type="OrthoDB" id="414243at2759"/>
<feature type="domain" description="GST C-terminal" evidence="7">
    <location>
        <begin position="111"/>
        <end position="230"/>
    </location>
</feature>
<feature type="domain" description="GST N-terminal" evidence="6">
    <location>
        <begin position="3"/>
        <end position="109"/>
    </location>
</feature>
<dbReference type="InterPro" id="IPR004045">
    <property type="entry name" value="Glutathione_S-Trfase_N"/>
</dbReference>
<evidence type="ECO:0000259" key="6">
    <source>
        <dbReference type="PROSITE" id="PS50404"/>
    </source>
</evidence>
<dbReference type="Pfam" id="PF14497">
    <property type="entry name" value="GST_C_3"/>
    <property type="match status" value="1"/>
</dbReference>
<evidence type="ECO:0000259" key="7">
    <source>
        <dbReference type="PROSITE" id="PS50405"/>
    </source>
</evidence>
<dbReference type="GO" id="GO:0004364">
    <property type="term" value="F:glutathione transferase activity"/>
    <property type="evidence" value="ECO:0007669"/>
    <property type="project" value="UniProtKB-EC"/>
</dbReference>
<dbReference type="InterPro" id="IPR004046">
    <property type="entry name" value="GST_C"/>
</dbReference>
<dbReference type="SUPFAM" id="SSF52833">
    <property type="entry name" value="Thioredoxin-like"/>
    <property type="match status" value="1"/>
</dbReference>
<evidence type="ECO:0000256" key="1">
    <source>
        <dbReference type="ARBA" id="ARBA00003701"/>
    </source>
</evidence>
<dbReference type="KEGG" id="vde:111245011"/>
<proteinExistence type="inferred from homology"/>
<organism evidence="8 9">
    <name type="scientific">Varroa destructor</name>
    <name type="common">Honeybee mite</name>
    <dbReference type="NCBI Taxonomy" id="109461"/>
    <lineage>
        <taxon>Eukaryota</taxon>
        <taxon>Metazoa</taxon>
        <taxon>Ecdysozoa</taxon>
        <taxon>Arthropoda</taxon>
        <taxon>Chelicerata</taxon>
        <taxon>Arachnida</taxon>
        <taxon>Acari</taxon>
        <taxon>Parasitiformes</taxon>
        <taxon>Mesostigmata</taxon>
        <taxon>Gamasina</taxon>
        <taxon>Dermanyssoidea</taxon>
        <taxon>Varroidae</taxon>
        <taxon>Varroa</taxon>
    </lineage>
</organism>
<accession>A0A7M7J9Z8</accession>
<dbReference type="PANTHER" id="PTHR11571:SF222">
    <property type="entry name" value="GLUTATHIONE TRANSFERASE"/>
    <property type="match status" value="1"/>
</dbReference>
<dbReference type="FunFam" id="1.20.1050.10:FF:000003">
    <property type="entry name" value="Glutathione S-transferase 2"/>
    <property type="match status" value="1"/>
</dbReference>
<dbReference type="SFLD" id="SFLDG00363">
    <property type="entry name" value="AMPS_(cytGST):_Alpha-__Mu-__Pi"/>
    <property type="match status" value="1"/>
</dbReference>
<name>A0A7M7J9Z8_VARDE</name>
<dbReference type="GeneID" id="111245011"/>
<reference evidence="8" key="1">
    <citation type="submission" date="2021-01" db="UniProtKB">
        <authorList>
            <consortium name="EnsemblMetazoa"/>
        </authorList>
    </citation>
    <scope>IDENTIFICATION</scope>
</reference>
<dbReference type="InParanoid" id="A0A7M7J9Z8"/>
<evidence type="ECO:0000313" key="9">
    <source>
        <dbReference type="Proteomes" id="UP000594260"/>
    </source>
</evidence>
<comment type="function">
    <text evidence="1">Conjugation of reduced glutathione to a wide number of exogenous and endogenous hydrophobic electrophiles.</text>
</comment>
<comment type="catalytic activity">
    <reaction evidence="5">
        <text>RX + glutathione = an S-substituted glutathione + a halide anion + H(+)</text>
        <dbReference type="Rhea" id="RHEA:16437"/>
        <dbReference type="ChEBI" id="CHEBI:15378"/>
        <dbReference type="ChEBI" id="CHEBI:16042"/>
        <dbReference type="ChEBI" id="CHEBI:17792"/>
        <dbReference type="ChEBI" id="CHEBI:57925"/>
        <dbReference type="ChEBI" id="CHEBI:90779"/>
        <dbReference type="EC" id="2.5.1.18"/>
    </reaction>
</comment>
<comment type="similarity">
    <text evidence="2">Belongs to the GST superfamily. Mu family.</text>
</comment>
<evidence type="ECO:0000256" key="5">
    <source>
        <dbReference type="ARBA" id="ARBA00047960"/>
    </source>
</evidence>
<dbReference type="Gene3D" id="3.40.30.10">
    <property type="entry name" value="Glutaredoxin"/>
    <property type="match status" value="1"/>
</dbReference>
<dbReference type="InterPro" id="IPR050213">
    <property type="entry name" value="GST_superfamily"/>
</dbReference>
<dbReference type="InterPro" id="IPR040079">
    <property type="entry name" value="Glutathione_S-Trfase"/>
</dbReference>
<dbReference type="Proteomes" id="UP000594260">
    <property type="component" value="Unplaced"/>
</dbReference>
<evidence type="ECO:0000313" key="8">
    <source>
        <dbReference type="EnsemblMetazoa" id="XP_022648447"/>
    </source>
</evidence>